<dbReference type="RefSeq" id="WP_390229931.1">
    <property type="nucleotide sequence ID" value="NZ_JBHSCN010000006.1"/>
</dbReference>
<evidence type="ECO:0000313" key="3">
    <source>
        <dbReference type="Proteomes" id="UP001595900"/>
    </source>
</evidence>
<dbReference type="PANTHER" id="PTHR21310">
    <property type="entry name" value="AMINOGLYCOSIDE PHOSPHOTRANSFERASE-RELATED-RELATED"/>
    <property type="match status" value="1"/>
</dbReference>
<evidence type="ECO:0000313" key="2">
    <source>
        <dbReference type="EMBL" id="MFC4244421.1"/>
    </source>
</evidence>
<dbReference type="SUPFAM" id="SSF56112">
    <property type="entry name" value="Protein kinase-like (PK-like)"/>
    <property type="match status" value="1"/>
</dbReference>
<keyword evidence="3" id="KW-1185">Reference proteome</keyword>
<dbReference type="Proteomes" id="UP001595900">
    <property type="component" value="Unassembled WGS sequence"/>
</dbReference>
<dbReference type="Gene3D" id="3.90.1200.10">
    <property type="match status" value="1"/>
</dbReference>
<comment type="caution">
    <text evidence="2">The sequence shown here is derived from an EMBL/GenBank/DDBJ whole genome shotgun (WGS) entry which is preliminary data.</text>
</comment>
<protein>
    <submittedName>
        <fullName evidence="2">Phosphotransferase family protein</fullName>
    </submittedName>
</protein>
<evidence type="ECO:0000259" key="1">
    <source>
        <dbReference type="Pfam" id="PF01636"/>
    </source>
</evidence>
<sequence>MTGIDVPSIVDEASALMGRPLEFRRELSGGAHARTLLVRDGSDDAVVRVFPPGDAAVHHEVSVLPRLRSLGEQVPRVLGHGIAAGHPLIVTSVVAGSTPDPTVSLHRIAAQMAMMLARIHAIDPAGLRDAEVRPPEGASSLARHAHEASRKLQALERVLTHYDYWSGNALWNGDVLSGVVDWSGARAAPRGVDVAWCRQDLALLGSADAADHFLRVYEEHAGTVVSDVGVWDLVAAAHADSSVETWTTNYRGVGRPELSAPVLRQRFEEWVHAIGDGN</sequence>
<feature type="domain" description="Aminoglycoside phosphotransferase" evidence="1">
    <location>
        <begin position="25"/>
        <end position="148"/>
    </location>
</feature>
<dbReference type="EMBL" id="JBHSCN010000006">
    <property type="protein sequence ID" value="MFC4244421.1"/>
    <property type="molecule type" value="Genomic_DNA"/>
</dbReference>
<dbReference type="InterPro" id="IPR002575">
    <property type="entry name" value="Aminoglycoside_PTrfase"/>
</dbReference>
<name>A0ABV8Q7S0_9MICO</name>
<dbReference type="InterPro" id="IPR051678">
    <property type="entry name" value="AGP_Transferase"/>
</dbReference>
<reference evidence="3" key="1">
    <citation type="journal article" date="2019" name="Int. J. Syst. Evol. Microbiol.">
        <title>The Global Catalogue of Microorganisms (GCM) 10K type strain sequencing project: providing services to taxonomists for standard genome sequencing and annotation.</title>
        <authorList>
            <consortium name="The Broad Institute Genomics Platform"/>
            <consortium name="The Broad Institute Genome Sequencing Center for Infectious Disease"/>
            <person name="Wu L."/>
            <person name="Ma J."/>
        </authorList>
    </citation>
    <scope>NUCLEOTIDE SEQUENCE [LARGE SCALE GENOMIC DNA]</scope>
    <source>
        <strain evidence="3">CGMCC 1.10363</strain>
    </source>
</reference>
<organism evidence="2 3">
    <name type="scientific">Gryllotalpicola reticulitermitis</name>
    <dbReference type="NCBI Taxonomy" id="1184153"/>
    <lineage>
        <taxon>Bacteria</taxon>
        <taxon>Bacillati</taxon>
        <taxon>Actinomycetota</taxon>
        <taxon>Actinomycetes</taxon>
        <taxon>Micrococcales</taxon>
        <taxon>Microbacteriaceae</taxon>
        <taxon>Gryllotalpicola</taxon>
    </lineage>
</organism>
<dbReference type="InterPro" id="IPR011009">
    <property type="entry name" value="Kinase-like_dom_sf"/>
</dbReference>
<proteinExistence type="predicted"/>
<dbReference type="Pfam" id="PF01636">
    <property type="entry name" value="APH"/>
    <property type="match status" value="1"/>
</dbReference>
<accession>A0ABV8Q7S0</accession>
<gene>
    <name evidence="2" type="ORF">ACFOYW_13670</name>
</gene>